<dbReference type="EMBL" id="MEZT01000001">
    <property type="protein sequence ID" value="OGD57447.1"/>
    <property type="molecule type" value="Genomic_DNA"/>
</dbReference>
<feature type="region of interest" description="Disordered" evidence="1">
    <location>
        <begin position="43"/>
        <end position="88"/>
    </location>
</feature>
<evidence type="ECO:0000313" key="3">
    <source>
        <dbReference type="Proteomes" id="UP000178764"/>
    </source>
</evidence>
<comment type="caution">
    <text evidence="2">The sequence shown here is derived from an EMBL/GenBank/DDBJ whole genome shotgun (WGS) entry which is preliminary data.</text>
</comment>
<gene>
    <name evidence="2" type="ORF">A2V71_03455</name>
</gene>
<feature type="compositionally biased region" description="Basic and acidic residues" evidence="1">
    <location>
        <begin position="43"/>
        <end position="74"/>
    </location>
</feature>
<evidence type="ECO:0000313" key="2">
    <source>
        <dbReference type="EMBL" id="OGD57447.1"/>
    </source>
</evidence>
<proteinExistence type="predicted"/>
<sequence>MEVSWLTNHILYAIFGCFSKNQKRMLKMSLCPVCGRVYCDHSPEERGQTSEEMMRPLSEEEQKVWEEESSDSPKKIAVAKKHAHDHPV</sequence>
<dbReference type="Proteomes" id="UP000178764">
    <property type="component" value="Unassembled WGS sequence"/>
</dbReference>
<accession>A0A1F5DQK8</accession>
<protein>
    <submittedName>
        <fullName evidence="2">Uncharacterized protein</fullName>
    </submittedName>
</protein>
<name>A0A1F5DQK8_9BACT</name>
<reference evidence="2 3" key="1">
    <citation type="journal article" date="2016" name="Nat. Commun.">
        <title>Thousands of microbial genomes shed light on interconnected biogeochemical processes in an aquifer system.</title>
        <authorList>
            <person name="Anantharaman K."/>
            <person name="Brown C.T."/>
            <person name="Hug L.A."/>
            <person name="Sharon I."/>
            <person name="Castelle C.J."/>
            <person name="Probst A.J."/>
            <person name="Thomas B.C."/>
            <person name="Singh A."/>
            <person name="Wilkins M.J."/>
            <person name="Karaoz U."/>
            <person name="Brodie E.L."/>
            <person name="Williams K.H."/>
            <person name="Hubbard S.S."/>
            <person name="Banfield J.F."/>
        </authorList>
    </citation>
    <scope>NUCLEOTIDE SEQUENCE [LARGE SCALE GENOMIC DNA]</scope>
</reference>
<feature type="compositionally biased region" description="Basic residues" evidence="1">
    <location>
        <begin position="77"/>
        <end position="88"/>
    </location>
</feature>
<dbReference type="AlphaFoldDB" id="A0A1F5DQK8"/>
<organism evidence="2 3">
    <name type="scientific">Candidatus Berkelbacteria bacterium RBG_13_40_8</name>
    <dbReference type="NCBI Taxonomy" id="1797467"/>
    <lineage>
        <taxon>Bacteria</taxon>
        <taxon>Candidatus Berkelbacteria</taxon>
    </lineage>
</organism>
<evidence type="ECO:0000256" key="1">
    <source>
        <dbReference type="SAM" id="MobiDB-lite"/>
    </source>
</evidence>